<comment type="caution">
    <text evidence="2">The sequence shown here is derived from an EMBL/GenBank/DDBJ whole genome shotgun (WGS) entry which is preliminary data.</text>
</comment>
<dbReference type="Proteomes" id="UP000178817">
    <property type="component" value="Unassembled WGS sequence"/>
</dbReference>
<accession>A0A1G2SFJ8</accession>
<feature type="region of interest" description="Disordered" evidence="1">
    <location>
        <begin position="226"/>
        <end position="245"/>
    </location>
</feature>
<reference evidence="2 3" key="1">
    <citation type="journal article" date="2016" name="Nat. Commun.">
        <title>Thousands of microbial genomes shed light on interconnected biogeochemical processes in an aquifer system.</title>
        <authorList>
            <person name="Anantharaman K."/>
            <person name="Brown C.T."/>
            <person name="Hug L.A."/>
            <person name="Sharon I."/>
            <person name="Castelle C.J."/>
            <person name="Probst A.J."/>
            <person name="Thomas B.C."/>
            <person name="Singh A."/>
            <person name="Wilkins M.J."/>
            <person name="Karaoz U."/>
            <person name="Brodie E.L."/>
            <person name="Williams K.H."/>
            <person name="Hubbard S.S."/>
            <person name="Banfield J.F."/>
        </authorList>
    </citation>
    <scope>NUCLEOTIDE SEQUENCE [LARGE SCALE GENOMIC DNA]</scope>
</reference>
<name>A0A1G2SFJ8_9BACT</name>
<evidence type="ECO:0000313" key="2">
    <source>
        <dbReference type="EMBL" id="OHA83221.1"/>
    </source>
</evidence>
<evidence type="ECO:0000313" key="3">
    <source>
        <dbReference type="Proteomes" id="UP000178817"/>
    </source>
</evidence>
<protein>
    <submittedName>
        <fullName evidence="2">Uncharacterized protein</fullName>
    </submittedName>
</protein>
<dbReference type="STRING" id="1802726.A3B07_00440"/>
<dbReference type="EMBL" id="MHUV01000001">
    <property type="protein sequence ID" value="OHA83221.1"/>
    <property type="molecule type" value="Genomic_DNA"/>
</dbReference>
<gene>
    <name evidence="2" type="ORF">A3B07_00440</name>
</gene>
<proteinExistence type="predicted"/>
<evidence type="ECO:0000256" key="1">
    <source>
        <dbReference type="SAM" id="MobiDB-lite"/>
    </source>
</evidence>
<organism evidence="2 3">
    <name type="scientific">Candidatus Yonathbacteria bacterium RIFCSPLOWO2_01_FULL_43_27</name>
    <dbReference type="NCBI Taxonomy" id="1802726"/>
    <lineage>
        <taxon>Bacteria</taxon>
        <taxon>Candidatus Yonathiibacteriota</taxon>
    </lineage>
</organism>
<dbReference type="AlphaFoldDB" id="A0A1G2SFJ8"/>
<feature type="compositionally biased region" description="Basic and acidic residues" evidence="1">
    <location>
        <begin position="235"/>
        <end position="245"/>
    </location>
</feature>
<sequence>MDEDITIIFKKQAEVLPSEIRRYIASGEWEQKINTLTQKFNLSEETAGVLGREVMLVLAGLVHPGVFRGEFASDISDIDDTTIDAIVSEVMSSIFQPILPILEKFFKEQDATPEPEIEPQKEKEKITIPAPPSLIETQRVWEKRPEVVPDNLPTGEVVGQNIVPIRSENNIPSFSTPVPHEQTINNTLNKDGQTHPFEEKMKKVFTGGVVDRGGLVIDQKSENNSVLPNILSGRPAHDPYREPIE</sequence>